<dbReference type="Gene3D" id="3.40.50.2300">
    <property type="match status" value="2"/>
</dbReference>
<dbReference type="PANTHER" id="PTHR30483:SF6">
    <property type="entry name" value="PERIPLASMIC BINDING PROTEIN OF ABC TRANSPORTER FOR NATURAL AMINO ACIDS"/>
    <property type="match status" value="1"/>
</dbReference>
<dbReference type="PANTHER" id="PTHR30483">
    <property type="entry name" value="LEUCINE-SPECIFIC-BINDING PROTEIN"/>
    <property type="match status" value="1"/>
</dbReference>
<comment type="caution">
    <text evidence="5">The sequence shown here is derived from an EMBL/GenBank/DDBJ whole genome shotgun (WGS) entry which is preliminary data.</text>
</comment>
<evidence type="ECO:0000313" key="5">
    <source>
        <dbReference type="EMBL" id="NYJ04119.1"/>
    </source>
</evidence>
<proteinExistence type="inferred from homology"/>
<protein>
    <submittedName>
        <fullName evidence="5">Branched-chain amino acid transport system substrate-binding protein</fullName>
    </submittedName>
</protein>
<dbReference type="AlphaFoldDB" id="A0A853CAB6"/>
<evidence type="ECO:0000256" key="2">
    <source>
        <dbReference type="ARBA" id="ARBA00022729"/>
    </source>
</evidence>
<feature type="region of interest" description="Disordered" evidence="3">
    <location>
        <begin position="430"/>
        <end position="458"/>
    </location>
</feature>
<dbReference type="CDD" id="cd06332">
    <property type="entry name" value="PBP1_aromatic_compounds-like"/>
    <property type="match status" value="1"/>
</dbReference>
<dbReference type="InterPro" id="IPR028081">
    <property type="entry name" value="Leu-bd"/>
</dbReference>
<keyword evidence="2" id="KW-0732">Signal</keyword>
<comment type="similarity">
    <text evidence="1">Belongs to the leucine-binding protein family.</text>
</comment>
<dbReference type="PROSITE" id="PS51257">
    <property type="entry name" value="PROKAR_LIPOPROTEIN"/>
    <property type="match status" value="1"/>
</dbReference>
<dbReference type="InterPro" id="IPR028082">
    <property type="entry name" value="Peripla_BP_I"/>
</dbReference>
<feature type="domain" description="Leucine-binding protein" evidence="4">
    <location>
        <begin position="53"/>
        <end position="411"/>
    </location>
</feature>
<sequence length="458" mass="47013">MRNSRNRLAGSGKVVAVVGAAVLALTACGGGGGSSSSSSETAAAPADAPEGAIKIGVLTTCGGPFATFEAESLSGAKYALIKDAGGKADGQKPQDQVTGATIAGKPIAVSYGCSDATPDKAVAEARRLVENVGVQILLGPLSGDEGVAVANYAKSHPDVTFVNGTSGAQSTTLSVQAPNFFRFGGDGAQWMAGLGTYAYKTLGWKKVAILGEDYSYPYTQAAGFVSEFTSLGGEVTARSWVPLTQTDWSSPVAQLPRDVDGVLLLTGGTNTVAAEKAFIQIGKDPGKFLLGGSSVMDPTSFTVGDQLEGLVGGSPVPLGGTDAEWKGYVDGFTKEFPDVPGDSLFTVLYYDGMEAILQGLDQVKGDLSDKSAAFQQALTGLKPTFPNGQVSLDANRNSVQPAYVVQIVKDGGQLGFKVVETIDQVDQTFGGLFSADSPDPSRDEPAKATGNPPPWSNG</sequence>
<dbReference type="SUPFAM" id="SSF53822">
    <property type="entry name" value="Periplasmic binding protein-like I"/>
    <property type="match status" value="1"/>
</dbReference>
<name>A0A853CAB6_9ACTN</name>
<dbReference type="InterPro" id="IPR051010">
    <property type="entry name" value="BCAA_transport"/>
</dbReference>
<dbReference type="RefSeq" id="WP_179714881.1">
    <property type="nucleotide sequence ID" value="NZ_JACBZT010000001.1"/>
</dbReference>
<evidence type="ECO:0000256" key="1">
    <source>
        <dbReference type="ARBA" id="ARBA00010062"/>
    </source>
</evidence>
<reference evidence="5 6" key="1">
    <citation type="submission" date="2020-07" db="EMBL/GenBank/DDBJ databases">
        <title>Sequencing the genomes of 1000 actinobacteria strains.</title>
        <authorList>
            <person name="Klenk H.-P."/>
        </authorList>
    </citation>
    <scope>NUCLEOTIDE SEQUENCE [LARGE SCALE GENOMIC DNA]</scope>
    <source>
        <strain evidence="5 6">DSM 104001</strain>
    </source>
</reference>
<evidence type="ECO:0000256" key="3">
    <source>
        <dbReference type="SAM" id="MobiDB-lite"/>
    </source>
</evidence>
<keyword evidence="6" id="KW-1185">Reference proteome</keyword>
<evidence type="ECO:0000313" key="6">
    <source>
        <dbReference type="Proteomes" id="UP000541969"/>
    </source>
</evidence>
<gene>
    <name evidence="5" type="ORF">GGQ55_000397</name>
</gene>
<dbReference type="EMBL" id="JACBZT010000001">
    <property type="protein sequence ID" value="NYJ04119.1"/>
    <property type="molecule type" value="Genomic_DNA"/>
</dbReference>
<dbReference type="Proteomes" id="UP000541969">
    <property type="component" value="Unassembled WGS sequence"/>
</dbReference>
<organism evidence="5 6">
    <name type="scientific">Petropleomorpha daqingensis</name>
    <dbReference type="NCBI Taxonomy" id="2026353"/>
    <lineage>
        <taxon>Bacteria</taxon>
        <taxon>Bacillati</taxon>
        <taxon>Actinomycetota</taxon>
        <taxon>Actinomycetes</taxon>
        <taxon>Geodermatophilales</taxon>
        <taxon>Geodermatophilaceae</taxon>
        <taxon>Petropleomorpha</taxon>
    </lineage>
</organism>
<evidence type="ECO:0000259" key="4">
    <source>
        <dbReference type="Pfam" id="PF13458"/>
    </source>
</evidence>
<dbReference type="Pfam" id="PF13458">
    <property type="entry name" value="Peripla_BP_6"/>
    <property type="match status" value="1"/>
</dbReference>
<accession>A0A853CAB6</accession>